<dbReference type="OMA" id="HEDMPEL"/>
<sequence length="184" mass="21508">MAWLRCMRSPVLSKHTIFIQRAASQCRRCIATSPQPTYDPSTAASAHEDMPELQPFARVSPMDPVSNIKMIHYTLASDASPRRRQIEARRVRAQKEWVRFWTLHNRDYALKLEALKAQYPPKGEVPPDTMTHFYQEHMATTRADHRRFNAWWIGENFGMLAASFKCWFTDRIPERKEPGFFGSH</sequence>
<accession>A0A1Y2FIA2</accession>
<dbReference type="InterPro" id="IPR018796">
    <property type="entry name" value="COA8"/>
</dbReference>
<dbReference type="GO" id="GO:0005743">
    <property type="term" value="C:mitochondrial inner membrane"/>
    <property type="evidence" value="ECO:0007669"/>
    <property type="project" value="UniProtKB-SubCell"/>
</dbReference>
<dbReference type="Proteomes" id="UP000193685">
    <property type="component" value="Unassembled WGS sequence"/>
</dbReference>
<evidence type="ECO:0000256" key="5">
    <source>
        <dbReference type="ARBA" id="ARBA00023128"/>
    </source>
</evidence>
<organism evidence="7 8">
    <name type="scientific">Protomyces lactucae-debilis</name>
    <dbReference type="NCBI Taxonomy" id="2754530"/>
    <lineage>
        <taxon>Eukaryota</taxon>
        <taxon>Fungi</taxon>
        <taxon>Dikarya</taxon>
        <taxon>Ascomycota</taxon>
        <taxon>Taphrinomycotina</taxon>
        <taxon>Taphrinomycetes</taxon>
        <taxon>Taphrinales</taxon>
        <taxon>Protomycetaceae</taxon>
        <taxon>Protomyces</taxon>
    </lineage>
</organism>
<dbReference type="GO" id="GO:0097193">
    <property type="term" value="P:intrinsic apoptotic signaling pathway"/>
    <property type="evidence" value="ECO:0007669"/>
    <property type="project" value="InterPro"/>
</dbReference>
<keyword evidence="6" id="KW-0472">Membrane</keyword>
<dbReference type="PANTHER" id="PTHR31107:SF2">
    <property type="entry name" value="CYTOCHROME C OXIDASE ASSEMBLY FACTOR 8"/>
    <property type="match status" value="1"/>
</dbReference>
<evidence type="ECO:0000313" key="8">
    <source>
        <dbReference type="Proteomes" id="UP000193685"/>
    </source>
</evidence>
<evidence type="ECO:0000313" key="7">
    <source>
        <dbReference type="EMBL" id="ORY83669.1"/>
    </source>
</evidence>
<dbReference type="PANTHER" id="PTHR31107">
    <property type="entry name" value="APOPTOGENIC PROTEIN 1, MITOCHONDRIAL"/>
    <property type="match status" value="1"/>
</dbReference>
<keyword evidence="5" id="KW-0496">Mitochondrion</keyword>
<gene>
    <name evidence="7" type="ORF">BCR37DRAFT_386705</name>
</gene>
<protein>
    <submittedName>
        <fullName evidence="7">Uncharacterized protein</fullName>
    </submittedName>
</protein>
<evidence type="ECO:0000256" key="3">
    <source>
        <dbReference type="ARBA" id="ARBA00022792"/>
    </source>
</evidence>
<evidence type="ECO:0000256" key="1">
    <source>
        <dbReference type="ARBA" id="ARBA00004443"/>
    </source>
</evidence>
<reference evidence="7 8" key="1">
    <citation type="submission" date="2016-07" db="EMBL/GenBank/DDBJ databases">
        <title>Pervasive Adenine N6-methylation of Active Genes in Fungi.</title>
        <authorList>
            <consortium name="DOE Joint Genome Institute"/>
            <person name="Mondo S.J."/>
            <person name="Dannebaum R.O."/>
            <person name="Kuo R.C."/>
            <person name="Labutti K."/>
            <person name="Haridas S."/>
            <person name="Kuo A."/>
            <person name="Salamov A."/>
            <person name="Ahrendt S.R."/>
            <person name="Lipzen A."/>
            <person name="Sullivan W."/>
            <person name="Andreopoulos W.B."/>
            <person name="Clum A."/>
            <person name="Lindquist E."/>
            <person name="Daum C."/>
            <person name="Ramamoorthy G.K."/>
            <person name="Gryganskyi A."/>
            <person name="Culley D."/>
            <person name="Magnuson J.K."/>
            <person name="James T.Y."/>
            <person name="O'Malley M.A."/>
            <person name="Stajich J.E."/>
            <person name="Spatafora J.W."/>
            <person name="Visel A."/>
            <person name="Grigoriev I.V."/>
        </authorList>
    </citation>
    <scope>NUCLEOTIDE SEQUENCE [LARGE SCALE GENOMIC DNA]</scope>
    <source>
        <strain evidence="7 8">12-1054</strain>
    </source>
</reference>
<dbReference type="Pfam" id="PF10231">
    <property type="entry name" value="COA8"/>
    <property type="match status" value="1"/>
</dbReference>
<dbReference type="AlphaFoldDB" id="A0A1Y2FIA2"/>
<evidence type="ECO:0000256" key="4">
    <source>
        <dbReference type="ARBA" id="ARBA00022946"/>
    </source>
</evidence>
<comment type="subcellular location">
    <subcellularLocation>
        <location evidence="1">Mitochondrion inner membrane</location>
        <topology evidence="1">Peripheral membrane protein</topology>
        <orientation evidence="1">Matrix side</orientation>
    </subcellularLocation>
</comment>
<comment type="similarity">
    <text evidence="2">Belongs to the COA8 family.</text>
</comment>
<evidence type="ECO:0000256" key="2">
    <source>
        <dbReference type="ARBA" id="ARBA00005453"/>
    </source>
</evidence>
<name>A0A1Y2FIA2_PROLT</name>
<comment type="caution">
    <text evidence="7">The sequence shown here is derived from an EMBL/GenBank/DDBJ whole genome shotgun (WGS) entry which is preliminary data.</text>
</comment>
<keyword evidence="3" id="KW-0999">Mitochondrion inner membrane</keyword>
<keyword evidence="4" id="KW-0809">Transit peptide</keyword>
<dbReference type="EMBL" id="MCFI01000007">
    <property type="protein sequence ID" value="ORY83669.1"/>
    <property type="molecule type" value="Genomic_DNA"/>
</dbReference>
<proteinExistence type="inferred from homology"/>
<dbReference type="GeneID" id="63787066"/>
<evidence type="ECO:0000256" key="6">
    <source>
        <dbReference type="ARBA" id="ARBA00023136"/>
    </source>
</evidence>
<dbReference type="RefSeq" id="XP_040725964.1">
    <property type="nucleotide sequence ID" value="XM_040870467.1"/>
</dbReference>
<keyword evidence="8" id="KW-1185">Reference proteome</keyword>